<protein>
    <submittedName>
        <fullName evidence="1">Uncharacterized protein</fullName>
    </submittedName>
</protein>
<evidence type="ECO:0000313" key="1">
    <source>
        <dbReference type="EMBL" id="KAJ8675794.1"/>
    </source>
</evidence>
<evidence type="ECO:0000313" key="2">
    <source>
        <dbReference type="Proteomes" id="UP001239111"/>
    </source>
</evidence>
<dbReference type="Proteomes" id="UP001239111">
    <property type="component" value="Chromosome 2"/>
</dbReference>
<keyword evidence="2" id="KW-1185">Reference proteome</keyword>
<dbReference type="EMBL" id="CM056742">
    <property type="protein sequence ID" value="KAJ8675794.1"/>
    <property type="molecule type" value="Genomic_DNA"/>
</dbReference>
<comment type="caution">
    <text evidence="1">The sequence shown here is derived from an EMBL/GenBank/DDBJ whole genome shotgun (WGS) entry which is preliminary data.</text>
</comment>
<sequence length="298" mass="31804">MADFSTYDSGRVAEYLAAGSGGVAAKGNNVSSSCSTLASSDSSEGSASANRGSISAAISSNGLNCLRSRSMAWIRVCLLFQCSVVVLGKVGRRGVCDAGMPYQPVSVQITQLTARQLEAIEQPPHALGYILNVDLPSPSTDSDSVIRSDTSDTWDCDSIICLGEYPTGPTDSDSESVICLDTSDTWDKSDNVSDIESVILVDEPVVSRFIHGIDTPFSPQDLEALSEWSYTPRRDLNPRSFSPTLSSSPSSPRSSNLSDRINSPLDSPISIADSAYHSIQSVSRRLFGDDSSYNEESD</sequence>
<proteinExistence type="predicted"/>
<organism evidence="1 2">
    <name type="scientific">Eretmocerus hayati</name>
    <dbReference type="NCBI Taxonomy" id="131215"/>
    <lineage>
        <taxon>Eukaryota</taxon>
        <taxon>Metazoa</taxon>
        <taxon>Ecdysozoa</taxon>
        <taxon>Arthropoda</taxon>
        <taxon>Hexapoda</taxon>
        <taxon>Insecta</taxon>
        <taxon>Pterygota</taxon>
        <taxon>Neoptera</taxon>
        <taxon>Endopterygota</taxon>
        <taxon>Hymenoptera</taxon>
        <taxon>Apocrita</taxon>
        <taxon>Proctotrupomorpha</taxon>
        <taxon>Chalcidoidea</taxon>
        <taxon>Aphelinidae</taxon>
        <taxon>Aphelininae</taxon>
        <taxon>Eretmocerus</taxon>
    </lineage>
</organism>
<accession>A0ACC2NXJ0</accession>
<gene>
    <name evidence="1" type="ORF">QAD02_011580</name>
</gene>
<name>A0ACC2NXJ0_9HYME</name>
<reference evidence="1" key="1">
    <citation type="submission" date="2023-04" db="EMBL/GenBank/DDBJ databases">
        <title>A chromosome-level genome assembly of the parasitoid wasp Eretmocerus hayati.</title>
        <authorList>
            <person name="Zhong Y."/>
            <person name="Liu S."/>
            <person name="Liu Y."/>
        </authorList>
    </citation>
    <scope>NUCLEOTIDE SEQUENCE</scope>
    <source>
        <strain evidence="1">ZJU_SS_LIU_2023</strain>
    </source>
</reference>